<sequence length="79" mass="9066">MFEHFKNQDRKVGLEQAYRTSIRRSVENVEVSSKRQKTHPPDIHVILVLSGYCTSFGLTTNFSIKGRLISDSCHNISRT</sequence>
<evidence type="ECO:0000313" key="2">
    <source>
        <dbReference type="Proteomes" id="UP001367508"/>
    </source>
</evidence>
<dbReference type="Proteomes" id="UP001367508">
    <property type="component" value="Unassembled WGS sequence"/>
</dbReference>
<evidence type="ECO:0000313" key="1">
    <source>
        <dbReference type="EMBL" id="KAK7328798.1"/>
    </source>
</evidence>
<reference evidence="1 2" key="1">
    <citation type="submission" date="2024-01" db="EMBL/GenBank/DDBJ databases">
        <title>The genomes of 5 underutilized Papilionoideae crops provide insights into root nodulation and disease resistanc.</title>
        <authorList>
            <person name="Jiang F."/>
        </authorList>
    </citation>
    <scope>NUCLEOTIDE SEQUENCE [LARGE SCALE GENOMIC DNA]</scope>
    <source>
        <strain evidence="1">LVBAO_FW01</strain>
        <tissue evidence="1">Leaves</tissue>
    </source>
</reference>
<keyword evidence="2" id="KW-1185">Reference proteome</keyword>
<accession>A0AAN9L6T8</accession>
<comment type="caution">
    <text evidence="1">The sequence shown here is derived from an EMBL/GenBank/DDBJ whole genome shotgun (WGS) entry which is preliminary data.</text>
</comment>
<proteinExistence type="predicted"/>
<organism evidence="1 2">
    <name type="scientific">Canavalia gladiata</name>
    <name type="common">Sword bean</name>
    <name type="synonym">Dolichos gladiatus</name>
    <dbReference type="NCBI Taxonomy" id="3824"/>
    <lineage>
        <taxon>Eukaryota</taxon>
        <taxon>Viridiplantae</taxon>
        <taxon>Streptophyta</taxon>
        <taxon>Embryophyta</taxon>
        <taxon>Tracheophyta</taxon>
        <taxon>Spermatophyta</taxon>
        <taxon>Magnoliopsida</taxon>
        <taxon>eudicotyledons</taxon>
        <taxon>Gunneridae</taxon>
        <taxon>Pentapetalae</taxon>
        <taxon>rosids</taxon>
        <taxon>fabids</taxon>
        <taxon>Fabales</taxon>
        <taxon>Fabaceae</taxon>
        <taxon>Papilionoideae</taxon>
        <taxon>50 kb inversion clade</taxon>
        <taxon>NPAAA clade</taxon>
        <taxon>indigoferoid/millettioid clade</taxon>
        <taxon>Phaseoleae</taxon>
        <taxon>Canavalia</taxon>
    </lineage>
</organism>
<name>A0AAN9L6T8_CANGL</name>
<dbReference type="EMBL" id="JAYMYQ010000005">
    <property type="protein sequence ID" value="KAK7328798.1"/>
    <property type="molecule type" value="Genomic_DNA"/>
</dbReference>
<dbReference type="AlphaFoldDB" id="A0AAN9L6T8"/>
<protein>
    <submittedName>
        <fullName evidence="1">Uncharacterized protein</fullName>
    </submittedName>
</protein>
<gene>
    <name evidence="1" type="ORF">VNO77_22920</name>
</gene>